<evidence type="ECO:0000256" key="2">
    <source>
        <dbReference type="ARBA" id="ARBA00022448"/>
    </source>
</evidence>
<keyword evidence="2" id="KW-0813">Transport</keyword>
<name>A0A2H5A2T2_9EURY</name>
<organism evidence="6 7">
    <name type="scientific">Haloarcula taiwanensis</name>
    <dbReference type="NCBI Taxonomy" id="1932004"/>
    <lineage>
        <taxon>Archaea</taxon>
        <taxon>Methanobacteriati</taxon>
        <taxon>Methanobacteriota</taxon>
        <taxon>Stenosarchaea group</taxon>
        <taxon>Halobacteria</taxon>
        <taxon>Halobacteriales</taxon>
        <taxon>Haloarculaceae</taxon>
        <taxon>Haloarcula</taxon>
    </lineage>
</organism>
<dbReference type="KEGG" id="hta:BVU17_15670"/>
<evidence type="ECO:0000256" key="4">
    <source>
        <dbReference type="ARBA" id="ARBA00022840"/>
    </source>
</evidence>
<protein>
    <submittedName>
        <fullName evidence="6">ABC transporter ATP-binding protein</fullName>
    </submittedName>
</protein>
<evidence type="ECO:0000313" key="6">
    <source>
        <dbReference type="EMBL" id="AUG49031.1"/>
    </source>
</evidence>
<keyword evidence="3" id="KW-0547">Nucleotide-binding</keyword>
<dbReference type="SUPFAM" id="SSF52540">
    <property type="entry name" value="P-loop containing nucleoside triphosphate hydrolases"/>
    <property type="match status" value="1"/>
</dbReference>
<dbReference type="EMBL" id="CP019155">
    <property type="protein sequence ID" value="AUG49031.1"/>
    <property type="molecule type" value="Genomic_DNA"/>
</dbReference>
<dbReference type="Gene3D" id="3.40.50.300">
    <property type="entry name" value="P-loop containing nucleotide triphosphate hydrolases"/>
    <property type="match status" value="1"/>
</dbReference>
<dbReference type="GO" id="GO:0016887">
    <property type="term" value="F:ATP hydrolysis activity"/>
    <property type="evidence" value="ECO:0007669"/>
    <property type="project" value="InterPro"/>
</dbReference>
<dbReference type="AlphaFoldDB" id="A0A2H5A2T2"/>
<reference evidence="6 7" key="1">
    <citation type="submission" date="2017-01" db="EMBL/GenBank/DDBJ databases">
        <title>A Red Light-Sensitive Sensory Rhodopsin I From Haloarcula taiwanensis, A New Haloarchaeon Isolated From Taiwan.</title>
        <authorList>
            <person name="Yang C.-S."/>
            <person name="Han Y.-A."/>
            <person name="Chen P.-C."/>
            <person name="Ng W.V."/>
            <person name="Chen T.-W."/>
        </authorList>
    </citation>
    <scope>NUCLEOTIDE SEQUENCE [LARGE SCALE GENOMIC DNA]</scope>
    <source>
        <strain evidence="6 7">Taiwanensis</strain>
    </source>
</reference>
<dbReference type="PROSITE" id="PS50893">
    <property type="entry name" value="ABC_TRANSPORTER_2"/>
    <property type="match status" value="1"/>
</dbReference>
<dbReference type="SMART" id="SM00382">
    <property type="entry name" value="AAA"/>
    <property type="match status" value="1"/>
</dbReference>
<gene>
    <name evidence="6" type="ORF">BVU17_15670</name>
</gene>
<accession>A0A2H5A2T2</accession>
<dbReference type="PANTHER" id="PTHR43335">
    <property type="entry name" value="ABC TRANSPORTER, ATP-BINDING PROTEIN"/>
    <property type="match status" value="1"/>
</dbReference>
<keyword evidence="4 6" id="KW-0067">ATP-binding</keyword>
<feature type="domain" description="ABC transporter" evidence="5">
    <location>
        <begin position="7"/>
        <end position="223"/>
    </location>
</feature>
<dbReference type="OrthoDB" id="40048at2157"/>
<proteinExistence type="inferred from homology"/>
<evidence type="ECO:0000313" key="7">
    <source>
        <dbReference type="Proteomes" id="UP000242917"/>
    </source>
</evidence>
<keyword evidence="7" id="KW-1185">Reference proteome</keyword>
<dbReference type="GO" id="GO:0005524">
    <property type="term" value="F:ATP binding"/>
    <property type="evidence" value="ECO:0007669"/>
    <property type="project" value="UniProtKB-KW"/>
</dbReference>
<comment type="similarity">
    <text evidence="1">Belongs to the ABC transporter superfamily.</text>
</comment>
<dbReference type="InterPro" id="IPR003593">
    <property type="entry name" value="AAA+_ATPase"/>
</dbReference>
<dbReference type="Pfam" id="PF00005">
    <property type="entry name" value="ABC_tran"/>
    <property type="match status" value="1"/>
</dbReference>
<evidence type="ECO:0000256" key="3">
    <source>
        <dbReference type="ARBA" id="ARBA00022741"/>
    </source>
</evidence>
<dbReference type="InterPro" id="IPR003439">
    <property type="entry name" value="ABC_transporter-like_ATP-bd"/>
</dbReference>
<dbReference type="Proteomes" id="UP000242917">
    <property type="component" value="Chromosome II"/>
</dbReference>
<evidence type="ECO:0000259" key="5">
    <source>
        <dbReference type="PROSITE" id="PS50893"/>
    </source>
</evidence>
<dbReference type="CDD" id="cd03230">
    <property type="entry name" value="ABC_DR_subfamily_A"/>
    <property type="match status" value="1"/>
</dbReference>
<evidence type="ECO:0000256" key="1">
    <source>
        <dbReference type="ARBA" id="ARBA00005417"/>
    </source>
</evidence>
<sequence>MTGETYLTASDVTKSYGDVTAVSEVSLDIPSNAVTGFIGPNGSGKTTLLRMLLGVERPTSGTVSYSGPDAERQLGYLPQRPTFRPGFSVRETAGFYADLVDDDPDRLLERVGLEEVASRPVSGLSGGMTRLLGIAQALAGDPPIVMLDEPASGLDPAMSRLIFDIVESIADAGRAVVLCSHELPLVEETADRLVVLESGRLVRTGSVASLREQTGGPLHETFTALLEQDRTTIAAPGGEKP</sequence>
<dbReference type="InterPro" id="IPR027417">
    <property type="entry name" value="P-loop_NTPase"/>
</dbReference>
<dbReference type="PANTHER" id="PTHR43335:SF4">
    <property type="entry name" value="ABC TRANSPORTER, ATP-BINDING PROTEIN"/>
    <property type="match status" value="1"/>
</dbReference>